<comment type="caution">
    <text evidence="1">The sequence shown here is derived from an EMBL/GenBank/DDBJ whole genome shotgun (WGS) entry which is preliminary data.</text>
</comment>
<protein>
    <submittedName>
        <fullName evidence="1">Uncharacterized protein</fullName>
    </submittedName>
</protein>
<reference evidence="1" key="1">
    <citation type="submission" date="2023-03" db="EMBL/GenBank/DDBJ databases">
        <title>Chromosome-level genomes of two armyworms, Mythimna separata and Mythimna loreyi, provide insights into the biosynthesis and reception of sex pheromones.</title>
        <authorList>
            <person name="Zhao H."/>
        </authorList>
    </citation>
    <scope>NUCLEOTIDE SEQUENCE</scope>
    <source>
        <strain evidence="1">BeijingLab</strain>
    </source>
</reference>
<evidence type="ECO:0000313" key="2">
    <source>
        <dbReference type="Proteomes" id="UP001231649"/>
    </source>
</evidence>
<accession>A0ACC2QWV6</accession>
<evidence type="ECO:0000313" key="1">
    <source>
        <dbReference type="EMBL" id="KAJ8728009.1"/>
    </source>
</evidence>
<proteinExistence type="predicted"/>
<gene>
    <name evidence="1" type="ORF">PYW08_016394</name>
</gene>
<dbReference type="Proteomes" id="UP001231649">
    <property type="component" value="Chromosome 9"/>
</dbReference>
<keyword evidence="2" id="KW-1185">Reference proteome</keyword>
<dbReference type="EMBL" id="CM056785">
    <property type="protein sequence ID" value="KAJ8728009.1"/>
    <property type="molecule type" value="Genomic_DNA"/>
</dbReference>
<organism evidence="1 2">
    <name type="scientific">Mythimna loreyi</name>
    <dbReference type="NCBI Taxonomy" id="667449"/>
    <lineage>
        <taxon>Eukaryota</taxon>
        <taxon>Metazoa</taxon>
        <taxon>Ecdysozoa</taxon>
        <taxon>Arthropoda</taxon>
        <taxon>Hexapoda</taxon>
        <taxon>Insecta</taxon>
        <taxon>Pterygota</taxon>
        <taxon>Neoptera</taxon>
        <taxon>Endopterygota</taxon>
        <taxon>Lepidoptera</taxon>
        <taxon>Glossata</taxon>
        <taxon>Ditrysia</taxon>
        <taxon>Noctuoidea</taxon>
        <taxon>Noctuidae</taxon>
        <taxon>Noctuinae</taxon>
        <taxon>Hadenini</taxon>
        <taxon>Mythimna</taxon>
    </lineage>
</organism>
<sequence length="153" mass="17967">MKLIQIIPIICVFLFDESNSVRLFKLFQFIDGYQSEHNLRGFLHVGNDYAIFLRTPQPHDKNIVYELYEVKNVAEAESYKPKMLAIAKVPIEYIKEQLRVFRGELYKAKYVDKTTVPGTEIKTLREWQIDRALEFNDNVGQLNDTVPLLRTKL</sequence>
<name>A0ACC2QWV6_9NEOP</name>